<keyword evidence="3" id="KW-1185">Reference proteome</keyword>
<dbReference type="Proteomes" id="UP001054945">
    <property type="component" value="Unassembled WGS sequence"/>
</dbReference>
<sequence>METRHDLSVDHARLLSTGGGYASMDNSATGHPNSQQLRPPYGDLCRPPGADASTLSAAYHSRYLASMPLTTEKSVYTTNKAIYALQVIRLIELRLFSSIH</sequence>
<dbReference type="AlphaFoldDB" id="A0AAV4NB99"/>
<dbReference type="EMBL" id="BPLR01003058">
    <property type="protein sequence ID" value="GIX80744.1"/>
    <property type="molecule type" value="Genomic_DNA"/>
</dbReference>
<evidence type="ECO:0000313" key="2">
    <source>
        <dbReference type="EMBL" id="GIX80744.1"/>
    </source>
</evidence>
<comment type="caution">
    <text evidence="2">The sequence shown here is derived from an EMBL/GenBank/DDBJ whole genome shotgun (WGS) entry which is preliminary data.</text>
</comment>
<organism evidence="2 3">
    <name type="scientific">Caerostris extrusa</name>
    <name type="common">Bark spider</name>
    <name type="synonym">Caerostris bankana</name>
    <dbReference type="NCBI Taxonomy" id="172846"/>
    <lineage>
        <taxon>Eukaryota</taxon>
        <taxon>Metazoa</taxon>
        <taxon>Ecdysozoa</taxon>
        <taxon>Arthropoda</taxon>
        <taxon>Chelicerata</taxon>
        <taxon>Arachnida</taxon>
        <taxon>Araneae</taxon>
        <taxon>Araneomorphae</taxon>
        <taxon>Entelegynae</taxon>
        <taxon>Araneoidea</taxon>
        <taxon>Araneidae</taxon>
        <taxon>Caerostris</taxon>
    </lineage>
</organism>
<protein>
    <submittedName>
        <fullName evidence="2">BAH and coiled-coil domain-containing protein 1</fullName>
    </submittedName>
</protein>
<evidence type="ECO:0000256" key="1">
    <source>
        <dbReference type="SAM" id="MobiDB-lite"/>
    </source>
</evidence>
<accession>A0AAV4NB99</accession>
<feature type="compositionally biased region" description="Polar residues" evidence="1">
    <location>
        <begin position="24"/>
        <end position="37"/>
    </location>
</feature>
<feature type="region of interest" description="Disordered" evidence="1">
    <location>
        <begin position="18"/>
        <end position="42"/>
    </location>
</feature>
<name>A0AAV4NB99_CAEEX</name>
<proteinExistence type="predicted"/>
<reference evidence="2 3" key="1">
    <citation type="submission" date="2021-06" db="EMBL/GenBank/DDBJ databases">
        <title>Caerostris extrusa draft genome.</title>
        <authorList>
            <person name="Kono N."/>
            <person name="Arakawa K."/>
        </authorList>
    </citation>
    <scope>NUCLEOTIDE SEQUENCE [LARGE SCALE GENOMIC DNA]</scope>
</reference>
<gene>
    <name evidence="2" type="primary">Bahcc1_3</name>
    <name evidence="2" type="ORF">CEXT_555251</name>
</gene>
<evidence type="ECO:0000313" key="3">
    <source>
        <dbReference type="Proteomes" id="UP001054945"/>
    </source>
</evidence>